<dbReference type="Pfam" id="PF05362">
    <property type="entry name" value="Lon_C"/>
    <property type="match status" value="1"/>
</dbReference>
<comment type="caution">
    <text evidence="5">The sequence shown here is derived from an EMBL/GenBank/DDBJ whole genome shotgun (WGS) entry which is preliminary data.</text>
</comment>
<feature type="transmembrane region" description="Helical" evidence="2">
    <location>
        <begin position="7"/>
        <end position="26"/>
    </location>
</feature>
<evidence type="ECO:0000313" key="5">
    <source>
        <dbReference type="EMBL" id="MBM7572267.1"/>
    </source>
</evidence>
<keyword evidence="1" id="KW-0645">Protease</keyword>
<dbReference type="InterPro" id="IPR008269">
    <property type="entry name" value="Lon_proteolytic"/>
</dbReference>
<dbReference type="InterPro" id="IPR027065">
    <property type="entry name" value="Lon_Prtase"/>
</dbReference>
<sequence>MNFNRRSFIFSIILVAIIAFLMGYRLPYYVYKPGNADELNPIVKVDGAFESEGEMHLVTVRGGQATPMQYLLASIQQHQDITPIEEVIPEGVSQEDYFQAQLQMMENSQQASTVVAYQAANKHIEINYEGVYVVSVIEGMPAKGILKTGDKILSVDNQTIEDTDQLIKYVEAKEVGDTIDITVEREEEELTQTIQLEAFPNQEEKVGMGIQLVTNRDVKVDPELEFISGNIGGPSAGLMFALEIYDQLTEEDITKGYQIAGTGEISYEGEVGRIGGIDKKVIAADEEGCDIFFAPNESGSKNSNYQVALETAKEIETDMEIVAVDTFSDAIEYLKQLEPRQ</sequence>
<keyword evidence="2" id="KW-1133">Transmembrane helix</keyword>
<feature type="active site" evidence="1">
    <location>
        <position position="280"/>
    </location>
</feature>
<reference evidence="5 6" key="1">
    <citation type="submission" date="2021-01" db="EMBL/GenBank/DDBJ databases">
        <title>Genomic Encyclopedia of Type Strains, Phase IV (KMG-IV): sequencing the most valuable type-strain genomes for metagenomic binning, comparative biology and taxonomic classification.</title>
        <authorList>
            <person name="Goeker M."/>
        </authorList>
    </citation>
    <scope>NUCLEOTIDE SEQUENCE [LARGE SCALE GENOMIC DNA]</scope>
    <source>
        <strain evidence="5 6">DSM 23711</strain>
    </source>
</reference>
<comment type="catalytic activity">
    <reaction evidence="1">
        <text>Hydrolysis of proteins in presence of ATP.</text>
        <dbReference type="EC" id="3.4.21.53"/>
    </reaction>
</comment>
<dbReference type="EC" id="3.4.21.53" evidence="1"/>
<dbReference type="NCBIfam" id="NF041438">
    <property type="entry name" value="SepM_fam_S16"/>
    <property type="match status" value="1"/>
</dbReference>
<dbReference type="PROSITE" id="PS50106">
    <property type="entry name" value="PDZ"/>
    <property type="match status" value="1"/>
</dbReference>
<gene>
    <name evidence="5" type="ORF">JOC48_002770</name>
</gene>
<evidence type="ECO:0000256" key="2">
    <source>
        <dbReference type="SAM" id="Phobius"/>
    </source>
</evidence>
<comment type="similarity">
    <text evidence="1">Belongs to the peptidase S16 family.</text>
</comment>
<feature type="active site" evidence="1">
    <location>
        <position position="235"/>
    </location>
</feature>
<keyword evidence="2" id="KW-0812">Transmembrane</keyword>
<dbReference type="EMBL" id="JAFBDR010000015">
    <property type="protein sequence ID" value="MBM7572267.1"/>
    <property type="molecule type" value="Genomic_DNA"/>
</dbReference>
<dbReference type="InterPro" id="IPR001478">
    <property type="entry name" value="PDZ"/>
</dbReference>
<dbReference type="Proteomes" id="UP001296943">
    <property type="component" value="Unassembled WGS sequence"/>
</dbReference>
<name>A0ABS2N2D3_9BACI</name>
<keyword evidence="1" id="KW-0378">Hydrolase</keyword>
<protein>
    <recommendedName>
        <fullName evidence="1">endopeptidase La</fullName>
        <ecNumber evidence="1">3.4.21.53</ecNumber>
    </recommendedName>
</protein>
<evidence type="ECO:0000259" key="3">
    <source>
        <dbReference type="PROSITE" id="PS50106"/>
    </source>
</evidence>
<dbReference type="SUPFAM" id="SSF50156">
    <property type="entry name" value="PDZ domain-like"/>
    <property type="match status" value="1"/>
</dbReference>
<accession>A0ABS2N2D3</accession>
<dbReference type="RefSeq" id="WP_204500539.1">
    <property type="nucleotide sequence ID" value="NZ_JAFBDR010000015.1"/>
</dbReference>
<keyword evidence="6" id="KW-1185">Reference proteome</keyword>
<feature type="domain" description="PDZ" evidence="3">
    <location>
        <begin position="101"/>
        <end position="187"/>
    </location>
</feature>
<dbReference type="Pfam" id="PF13180">
    <property type="entry name" value="PDZ_2"/>
    <property type="match status" value="1"/>
</dbReference>
<feature type="domain" description="Lon proteolytic" evidence="4">
    <location>
        <begin position="230"/>
        <end position="337"/>
    </location>
</feature>
<dbReference type="SMART" id="SM00228">
    <property type="entry name" value="PDZ"/>
    <property type="match status" value="1"/>
</dbReference>
<dbReference type="Gene3D" id="3.30.230.10">
    <property type="match status" value="1"/>
</dbReference>
<dbReference type="InterPro" id="IPR014721">
    <property type="entry name" value="Ribsml_uS5_D2-typ_fold_subgr"/>
</dbReference>
<keyword evidence="1" id="KW-0720">Serine protease</keyword>
<organism evidence="5 6">
    <name type="scientific">Aquibacillus albus</name>
    <dbReference type="NCBI Taxonomy" id="1168171"/>
    <lineage>
        <taxon>Bacteria</taxon>
        <taxon>Bacillati</taxon>
        <taxon>Bacillota</taxon>
        <taxon>Bacilli</taxon>
        <taxon>Bacillales</taxon>
        <taxon>Bacillaceae</taxon>
        <taxon>Aquibacillus</taxon>
    </lineage>
</organism>
<proteinExistence type="inferred from homology"/>
<dbReference type="PANTHER" id="PTHR10046">
    <property type="entry name" value="ATP DEPENDENT LON PROTEASE FAMILY MEMBER"/>
    <property type="match status" value="1"/>
</dbReference>
<evidence type="ECO:0000259" key="4">
    <source>
        <dbReference type="PROSITE" id="PS51786"/>
    </source>
</evidence>
<evidence type="ECO:0000256" key="1">
    <source>
        <dbReference type="PROSITE-ProRule" id="PRU01122"/>
    </source>
</evidence>
<dbReference type="SUPFAM" id="SSF54211">
    <property type="entry name" value="Ribosomal protein S5 domain 2-like"/>
    <property type="match status" value="1"/>
</dbReference>
<dbReference type="InterPro" id="IPR036034">
    <property type="entry name" value="PDZ_sf"/>
</dbReference>
<dbReference type="PROSITE" id="PS51786">
    <property type="entry name" value="LON_PROTEOLYTIC"/>
    <property type="match status" value="1"/>
</dbReference>
<evidence type="ECO:0000313" key="6">
    <source>
        <dbReference type="Proteomes" id="UP001296943"/>
    </source>
</evidence>
<dbReference type="InterPro" id="IPR020568">
    <property type="entry name" value="Ribosomal_Su5_D2-typ_SF"/>
</dbReference>
<keyword evidence="2" id="KW-0472">Membrane</keyword>